<dbReference type="Gene3D" id="3.90.1150.10">
    <property type="entry name" value="Aspartate Aminotransferase, domain 1"/>
    <property type="match status" value="1"/>
</dbReference>
<dbReference type="Proteomes" id="UP000193804">
    <property type="component" value="Unassembled WGS sequence"/>
</dbReference>
<keyword evidence="2 4" id="KW-0032">Aminotransferase</keyword>
<dbReference type="Pfam" id="PF00155">
    <property type="entry name" value="Aminotran_1_2"/>
    <property type="match status" value="1"/>
</dbReference>
<proteinExistence type="inferred from homology"/>
<reference evidence="7" key="1">
    <citation type="submission" date="2017-04" db="EMBL/GenBank/DDBJ databases">
        <authorList>
            <person name="Varghese N."/>
            <person name="Submissions S."/>
        </authorList>
    </citation>
    <scope>NUCLEOTIDE SEQUENCE [LARGE SCALE GENOMIC DNA]</scope>
    <source>
        <strain evidence="7">DSM 4125</strain>
    </source>
</reference>
<dbReference type="GO" id="GO:0030170">
    <property type="term" value="F:pyridoxal phosphate binding"/>
    <property type="evidence" value="ECO:0007669"/>
    <property type="project" value="InterPro"/>
</dbReference>
<feature type="domain" description="Aminotransferase class I/classII large" evidence="5">
    <location>
        <begin position="33"/>
        <end position="381"/>
    </location>
</feature>
<protein>
    <recommendedName>
        <fullName evidence="4">Aminotransferase</fullName>
        <ecNumber evidence="4">2.6.1.-</ecNumber>
    </recommendedName>
</protein>
<evidence type="ECO:0000256" key="4">
    <source>
        <dbReference type="RuleBase" id="RU000481"/>
    </source>
</evidence>
<dbReference type="Gene3D" id="3.40.640.10">
    <property type="entry name" value="Type I PLP-dependent aspartate aminotransferase-like (Major domain)"/>
    <property type="match status" value="1"/>
</dbReference>
<dbReference type="InterPro" id="IPR004839">
    <property type="entry name" value="Aminotransferase_I/II_large"/>
</dbReference>
<dbReference type="PROSITE" id="PS00105">
    <property type="entry name" value="AA_TRANSFER_CLASS_1"/>
    <property type="match status" value="1"/>
</dbReference>
<dbReference type="OrthoDB" id="1489696at2"/>
<evidence type="ECO:0000313" key="7">
    <source>
        <dbReference type="Proteomes" id="UP000193804"/>
    </source>
</evidence>
<accession>A0A1X7IL36</accession>
<dbReference type="RefSeq" id="WP_085515775.1">
    <property type="nucleotide sequence ID" value="NZ_FXAW01000001.1"/>
</dbReference>
<dbReference type="InterPro" id="IPR015424">
    <property type="entry name" value="PyrdxlP-dep_Trfase"/>
</dbReference>
<keyword evidence="7" id="KW-1185">Reference proteome</keyword>
<evidence type="ECO:0000259" key="5">
    <source>
        <dbReference type="Pfam" id="PF00155"/>
    </source>
</evidence>
<evidence type="ECO:0000256" key="1">
    <source>
        <dbReference type="ARBA" id="ARBA00001933"/>
    </source>
</evidence>
<dbReference type="STRING" id="1028.SAMN05661096_00798"/>
<dbReference type="EMBL" id="FXAW01000001">
    <property type="protein sequence ID" value="SMG15690.1"/>
    <property type="molecule type" value="Genomic_DNA"/>
</dbReference>
<gene>
    <name evidence="6" type="ORF">SAMN05661096_00798</name>
</gene>
<dbReference type="SUPFAM" id="SSF53383">
    <property type="entry name" value="PLP-dependent transferases"/>
    <property type="match status" value="1"/>
</dbReference>
<comment type="similarity">
    <text evidence="4">Belongs to the class-I pyridoxal-phosphate-dependent aminotransferase family.</text>
</comment>
<dbReference type="InterPro" id="IPR015422">
    <property type="entry name" value="PyrdxlP-dep_Trfase_small"/>
</dbReference>
<name>A0A1X7IL36_9BACT</name>
<organism evidence="6 7">
    <name type="scientific">Marivirga sericea</name>
    <dbReference type="NCBI Taxonomy" id="1028"/>
    <lineage>
        <taxon>Bacteria</taxon>
        <taxon>Pseudomonadati</taxon>
        <taxon>Bacteroidota</taxon>
        <taxon>Cytophagia</taxon>
        <taxon>Cytophagales</taxon>
        <taxon>Marivirgaceae</taxon>
        <taxon>Marivirga</taxon>
    </lineage>
</organism>
<sequence>MIETADRIIEIKEYYFSKKLEEVKSLDNSDFPIINLGIGSPDLAPHDKVIQALKTYASKPDLHAYQSYRGIPELRNAIADYYSQYFEVKLDANREILPLVGSKEGIMHITQAFVNPGDEVFIPNPGYPTYAAVTKLAQAKIRFYDLKEENNWQLDIESLEKMDLSRVKLFWLNSPHMPTGVQYATEDLHKLVGLAEKYQFLIINDNPYSMILNMHYQSILSIEGASEVAIELNSLSKSHNMAGWRLGWCSGRAEFINAIVKVKSNMDSGMFKPLQLAAAEALKLGSDWFENLNSVYKQRRVLAEKVLQKLGCSFDANQQGLFIWAKLPSNISDCEKWVDHLLYEYHLFLSPGFIFGTQGQDYVRISLCAKEEQFEIALNRLETYQS</sequence>
<dbReference type="InterPro" id="IPR050881">
    <property type="entry name" value="LL-DAP_aminotransferase"/>
</dbReference>
<evidence type="ECO:0000256" key="2">
    <source>
        <dbReference type="ARBA" id="ARBA00022576"/>
    </source>
</evidence>
<dbReference type="PANTHER" id="PTHR42832:SF3">
    <property type="entry name" value="L-GLUTAMINE--4-(METHYLSULFANYL)-2-OXOBUTANOATE AMINOTRANSFERASE"/>
    <property type="match status" value="1"/>
</dbReference>
<comment type="cofactor">
    <cofactor evidence="1 4">
        <name>pyridoxal 5'-phosphate</name>
        <dbReference type="ChEBI" id="CHEBI:597326"/>
    </cofactor>
</comment>
<dbReference type="EC" id="2.6.1.-" evidence="4"/>
<dbReference type="InterPro" id="IPR015421">
    <property type="entry name" value="PyrdxlP-dep_Trfase_major"/>
</dbReference>
<evidence type="ECO:0000313" key="6">
    <source>
        <dbReference type="EMBL" id="SMG15690.1"/>
    </source>
</evidence>
<dbReference type="CDD" id="cd00609">
    <property type="entry name" value="AAT_like"/>
    <property type="match status" value="1"/>
</dbReference>
<dbReference type="InterPro" id="IPR004838">
    <property type="entry name" value="NHTrfase_class1_PyrdxlP-BS"/>
</dbReference>
<dbReference type="PANTHER" id="PTHR42832">
    <property type="entry name" value="AMINO ACID AMINOTRANSFERASE"/>
    <property type="match status" value="1"/>
</dbReference>
<dbReference type="GO" id="GO:0008483">
    <property type="term" value="F:transaminase activity"/>
    <property type="evidence" value="ECO:0007669"/>
    <property type="project" value="UniProtKB-KW"/>
</dbReference>
<keyword evidence="3 4" id="KW-0808">Transferase</keyword>
<dbReference type="AlphaFoldDB" id="A0A1X7IL36"/>
<evidence type="ECO:0000256" key="3">
    <source>
        <dbReference type="ARBA" id="ARBA00022679"/>
    </source>
</evidence>